<keyword evidence="3" id="KW-1003">Cell membrane</keyword>
<dbReference type="OrthoDB" id="154915at2"/>
<keyword evidence="10" id="KW-1185">Reference proteome</keyword>
<dbReference type="InterPro" id="IPR000620">
    <property type="entry name" value="EamA_dom"/>
</dbReference>
<protein>
    <submittedName>
        <fullName evidence="9">Threonine/homoserine efflux transporter RhtA</fullName>
    </submittedName>
</protein>
<dbReference type="RefSeq" id="WP_110468453.1">
    <property type="nucleotide sequence ID" value="NZ_QJSP01000003.1"/>
</dbReference>
<dbReference type="SUPFAM" id="SSF103481">
    <property type="entry name" value="Multidrug resistance efflux transporter EmrE"/>
    <property type="match status" value="2"/>
</dbReference>
<feature type="transmembrane region" description="Helical" evidence="7">
    <location>
        <begin position="236"/>
        <end position="255"/>
    </location>
</feature>
<dbReference type="Pfam" id="PF00892">
    <property type="entry name" value="EamA"/>
    <property type="match status" value="2"/>
</dbReference>
<feature type="domain" description="EamA" evidence="8">
    <location>
        <begin position="15"/>
        <end position="150"/>
    </location>
</feature>
<reference evidence="9 10" key="1">
    <citation type="submission" date="2018-06" db="EMBL/GenBank/DDBJ databases">
        <title>Genomic Encyclopedia of Type Strains, Phase IV (KMG-IV): sequencing the most valuable type-strain genomes for metagenomic binning, comparative biology and taxonomic classification.</title>
        <authorList>
            <person name="Goeker M."/>
        </authorList>
    </citation>
    <scope>NUCLEOTIDE SEQUENCE [LARGE SCALE GENOMIC DNA]</scope>
    <source>
        <strain evidence="9 10">DSM 45521</strain>
    </source>
</reference>
<gene>
    <name evidence="9" type="ORF">DFR67_103126</name>
</gene>
<feature type="transmembrane region" description="Helical" evidence="7">
    <location>
        <begin position="78"/>
        <end position="99"/>
    </location>
</feature>
<evidence type="ECO:0000256" key="4">
    <source>
        <dbReference type="ARBA" id="ARBA00022692"/>
    </source>
</evidence>
<dbReference type="Proteomes" id="UP000247591">
    <property type="component" value="Unassembled WGS sequence"/>
</dbReference>
<sequence>MSDPSPPGTARKPAYGVLVAVTSAVCFGTSGPLAKSLIDSGWSSAAVTAVRLGLGSLLLVIPLVLLRRRLFRELAKSPLLVIAYGVLGVAVVQLSFFNAVRYLDVPVALLIEYSGLILVVAYDWLIRGRTPTILTSFGCVTALAGLVMVILGGSGIGDIDPVGLIWAIVAGVGLAGYFILATEDFSRSGGSVDPLALAAGGLMLGTVVIAVAGAVGLLPMSMSTTSPVLADTAVPWWLVALAIAGISTSLAYVTGVTAVRLLGATPASFVALIEVVASAAASWWLLGQTMAAAQLVGAAVLLAGLVAVNFGGRPRATSDDLSLDNPSLDNIEGGRDDAVGIDPVIGVDVRERPGLTKTTDP</sequence>
<comment type="caution">
    <text evidence="9">The sequence shown here is derived from an EMBL/GenBank/DDBJ whole genome shotgun (WGS) entry which is preliminary data.</text>
</comment>
<feature type="transmembrane region" description="Helical" evidence="7">
    <location>
        <begin position="194"/>
        <end position="216"/>
    </location>
</feature>
<comment type="subcellular location">
    <subcellularLocation>
        <location evidence="1">Cell membrane</location>
        <topology evidence="1">Multi-pass membrane protein</topology>
    </subcellularLocation>
</comment>
<accession>A0A318RZ33</accession>
<feature type="transmembrane region" description="Helical" evidence="7">
    <location>
        <begin position="105"/>
        <end position="125"/>
    </location>
</feature>
<feature type="domain" description="EamA" evidence="8">
    <location>
        <begin position="163"/>
        <end position="309"/>
    </location>
</feature>
<dbReference type="InterPro" id="IPR037185">
    <property type="entry name" value="EmrE-like"/>
</dbReference>
<proteinExistence type="inferred from homology"/>
<evidence type="ECO:0000256" key="1">
    <source>
        <dbReference type="ARBA" id="ARBA00004651"/>
    </source>
</evidence>
<evidence type="ECO:0000256" key="5">
    <source>
        <dbReference type="ARBA" id="ARBA00022989"/>
    </source>
</evidence>
<keyword evidence="5 7" id="KW-1133">Transmembrane helix</keyword>
<keyword evidence="6 7" id="KW-0472">Membrane</keyword>
<feature type="transmembrane region" description="Helical" evidence="7">
    <location>
        <begin position="45"/>
        <end position="66"/>
    </location>
</feature>
<feature type="transmembrane region" description="Helical" evidence="7">
    <location>
        <begin position="163"/>
        <end position="182"/>
    </location>
</feature>
<organism evidence="9 10">
    <name type="scientific">Williamsia limnetica</name>
    <dbReference type="NCBI Taxonomy" id="882452"/>
    <lineage>
        <taxon>Bacteria</taxon>
        <taxon>Bacillati</taxon>
        <taxon>Actinomycetota</taxon>
        <taxon>Actinomycetes</taxon>
        <taxon>Mycobacteriales</taxon>
        <taxon>Nocardiaceae</taxon>
        <taxon>Williamsia</taxon>
    </lineage>
</organism>
<dbReference type="AlphaFoldDB" id="A0A318RZ33"/>
<dbReference type="EMBL" id="QJSP01000003">
    <property type="protein sequence ID" value="PYE19215.1"/>
    <property type="molecule type" value="Genomic_DNA"/>
</dbReference>
<evidence type="ECO:0000256" key="6">
    <source>
        <dbReference type="ARBA" id="ARBA00023136"/>
    </source>
</evidence>
<feature type="transmembrane region" description="Helical" evidence="7">
    <location>
        <begin position="12"/>
        <end position="33"/>
    </location>
</feature>
<feature type="transmembrane region" description="Helical" evidence="7">
    <location>
        <begin position="267"/>
        <end position="286"/>
    </location>
</feature>
<evidence type="ECO:0000313" key="10">
    <source>
        <dbReference type="Proteomes" id="UP000247591"/>
    </source>
</evidence>
<evidence type="ECO:0000256" key="2">
    <source>
        <dbReference type="ARBA" id="ARBA00007362"/>
    </source>
</evidence>
<evidence type="ECO:0000313" key="9">
    <source>
        <dbReference type="EMBL" id="PYE19215.1"/>
    </source>
</evidence>
<name>A0A318RZ33_WILLI</name>
<evidence type="ECO:0000256" key="7">
    <source>
        <dbReference type="SAM" id="Phobius"/>
    </source>
</evidence>
<evidence type="ECO:0000259" key="8">
    <source>
        <dbReference type="Pfam" id="PF00892"/>
    </source>
</evidence>
<comment type="similarity">
    <text evidence="2">Belongs to the EamA transporter family.</text>
</comment>
<dbReference type="PANTHER" id="PTHR42920">
    <property type="entry name" value="OS03G0707200 PROTEIN-RELATED"/>
    <property type="match status" value="1"/>
</dbReference>
<evidence type="ECO:0000256" key="3">
    <source>
        <dbReference type="ARBA" id="ARBA00022475"/>
    </source>
</evidence>
<keyword evidence="4 7" id="KW-0812">Transmembrane</keyword>
<dbReference type="PANTHER" id="PTHR42920:SF5">
    <property type="entry name" value="EAMA DOMAIN-CONTAINING PROTEIN"/>
    <property type="match status" value="1"/>
</dbReference>
<feature type="transmembrane region" description="Helical" evidence="7">
    <location>
        <begin position="292"/>
        <end position="312"/>
    </location>
</feature>
<feature type="transmembrane region" description="Helical" evidence="7">
    <location>
        <begin position="132"/>
        <end position="151"/>
    </location>
</feature>
<dbReference type="InterPro" id="IPR051258">
    <property type="entry name" value="Diverse_Substrate_Transporter"/>
</dbReference>
<dbReference type="GO" id="GO:0005886">
    <property type="term" value="C:plasma membrane"/>
    <property type="evidence" value="ECO:0007669"/>
    <property type="project" value="UniProtKB-SubCell"/>
</dbReference>